<protein>
    <submittedName>
        <fullName evidence="1">Uncharacterized protein</fullName>
    </submittedName>
</protein>
<sequence length="84" mass="9766">MLKPLSSVLKTKVYTMTMYLSIQDHVLVFVQTCRYRNLQPFWNIRRRNGTRNLMMNLTKSALGRGGGNELSIQEMDEVMNVRLG</sequence>
<gene>
    <name evidence="1" type="ORF">NPIL_177691</name>
</gene>
<comment type="caution">
    <text evidence="1">The sequence shown here is derived from an EMBL/GenBank/DDBJ whole genome shotgun (WGS) entry which is preliminary data.</text>
</comment>
<name>A0A8X6NTK3_NEPPI</name>
<dbReference type="EMBL" id="BMAW01108513">
    <property type="protein sequence ID" value="GFT34421.1"/>
    <property type="molecule type" value="Genomic_DNA"/>
</dbReference>
<proteinExistence type="predicted"/>
<reference evidence="1" key="1">
    <citation type="submission" date="2020-08" db="EMBL/GenBank/DDBJ databases">
        <title>Multicomponent nature underlies the extraordinary mechanical properties of spider dragline silk.</title>
        <authorList>
            <person name="Kono N."/>
            <person name="Nakamura H."/>
            <person name="Mori M."/>
            <person name="Yoshida Y."/>
            <person name="Ohtoshi R."/>
            <person name="Malay A.D."/>
            <person name="Moran D.A.P."/>
            <person name="Tomita M."/>
            <person name="Numata K."/>
            <person name="Arakawa K."/>
        </authorList>
    </citation>
    <scope>NUCLEOTIDE SEQUENCE</scope>
</reference>
<evidence type="ECO:0000313" key="2">
    <source>
        <dbReference type="Proteomes" id="UP000887013"/>
    </source>
</evidence>
<accession>A0A8X6NTK3</accession>
<evidence type="ECO:0000313" key="1">
    <source>
        <dbReference type="EMBL" id="GFT34421.1"/>
    </source>
</evidence>
<dbReference type="AlphaFoldDB" id="A0A8X6NTK3"/>
<keyword evidence="2" id="KW-1185">Reference proteome</keyword>
<dbReference type="Proteomes" id="UP000887013">
    <property type="component" value="Unassembled WGS sequence"/>
</dbReference>
<organism evidence="1 2">
    <name type="scientific">Nephila pilipes</name>
    <name type="common">Giant wood spider</name>
    <name type="synonym">Nephila maculata</name>
    <dbReference type="NCBI Taxonomy" id="299642"/>
    <lineage>
        <taxon>Eukaryota</taxon>
        <taxon>Metazoa</taxon>
        <taxon>Ecdysozoa</taxon>
        <taxon>Arthropoda</taxon>
        <taxon>Chelicerata</taxon>
        <taxon>Arachnida</taxon>
        <taxon>Araneae</taxon>
        <taxon>Araneomorphae</taxon>
        <taxon>Entelegynae</taxon>
        <taxon>Araneoidea</taxon>
        <taxon>Nephilidae</taxon>
        <taxon>Nephila</taxon>
    </lineage>
</organism>